<name>A0A9I9EET6_CUCME</name>
<proteinExistence type="predicted"/>
<reference evidence="1" key="1">
    <citation type="submission" date="2023-03" db="UniProtKB">
        <authorList>
            <consortium name="EnsemblPlants"/>
        </authorList>
    </citation>
    <scope>IDENTIFICATION</scope>
</reference>
<dbReference type="EnsemblPlants" id="MELO3C032781.2.1">
    <property type="protein sequence ID" value="MELO3C032781.2.1"/>
    <property type="gene ID" value="MELO3C032781.2"/>
</dbReference>
<evidence type="ECO:0000313" key="1">
    <source>
        <dbReference type="EnsemblPlants" id="MELO3C032781.2.1"/>
    </source>
</evidence>
<sequence length="127" mass="13779">MLVSDSVLITRIRCRIASTSTCDTASFAAAAATTTTTVEAKVLEFGDVGALDQFQSEDAIYGTELVTSESVDGDSVLKHLRNHQDAILCCSLKEGQPKPWNQARGNEKGLGELLIDMNICNILEMIW</sequence>
<protein>
    <submittedName>
        <fullName evidence="1">Uncharacterized protein</fullName>
    </submittedName>
</protein>
<accession>A0A9I9EET6</accession>
<dbReference type="AlphaFoldDB" id="A0A9I9EET6"/>
<dbReference type="Gramene" id="MELO3C032781.2.1">
    <property type="protein sequence ID" value="MELO3C032781.2.1"/>
    <property type="gene ID" value="MELO3C032781.2"/>
</dbReference>
<organism evidence="1">
    <name type="scientific">Cucumis melo</name>
    <name type="common">Muskmelon</name>
    <dbReference type="NCBI Taxonomy" id="3656"/>
    <lineage>
        <taxon>Eukaryota</taxon>
        <taxon>Viridiplantae</taxon>
        <taxon>Streptophyta</taxon>
        <taxon>Embryophyta</taxon>
        <taxon>Tracheophyta</taxon>
        <taxon>Spermatophyta</taxon>
        <taxon>Magnoliopsida</taxon>
        <taxon>eudicotyledons</taxon>
        <taxon>Gunneridae</taxon>
        <taxon>Pentapetalae</taxon>
        <taxon>rosids</taxon>
        <taxon>fabids</taxon>
        <taxon>Cucurbitales</taxon>
        <taxon>Cucurbitaceae</taxon>
        <taxon>Benincaseae</taxon>
        <taxon>Cucumis</taxon>
    </lineage>
</organism>